<keyword evidence="6" id="KW-1185">Reference proteome</keyword>
<dbReference type="PANTHER" id="PTHR45991">
    <property type="entry name" value="PACHYTENE CHECKPOINT PROTEIN 2"/>
    <property type="match status" value="1"/>
</dbReference>
<feature type="non-terminal residue" evidence="5">
    <location>
        <position position="230"/>
    </location>
</feature>
<dbReference type="EMBL" id="KV454015">
    <property type="protein sequence ID" value="ODV94563.1"/>
    <property type="molecule type" value="Genomic_DNA"/>
</dbReference>
<dbReference type="GO" id="GO:0016887">
    <property type="term" value="F:ATP hydrolysis activity"/>
    <property type="evidence" value="ECO:0007669"/>
    <property type="project" value="InterPro"/>
</dbReference>
<organism evidence="5 6">
    <name type="scientific">Pachysolen tannophilus NRRL Y-2460</name>
    <dbReference type="NCBI Taxonomy" id="669874"/>
    <lineage>
        <taxon>Eukaryota</taxon>
        <taxon>Fungi</taxon>
        <taxon>Dikarya</taxon>
        <taxon>Ascomycota</taxon>
        <taxon>Saccharomycotina</taxon>
        <taxon>Pichiomycetes</taxon>
        <taxon>Pachysolenaceae</taxon>
        <taxon>Pachysolen</taxon>
    </lineage>
</organism>
<evidence type="ECO:0000256" key="1">
    <source>
        <dbReference type="ARBA" id="ARBA00022741"/>
    </source>
</evidence>
<dbReference type="Pfam" id="PF00004">
    <property type="entry name" value="AAA"/>
    <property type="match status" value="1"/>
</dbReference>
<dbReference type="InterPro" id="IPR027417">
    <property type="entry name" value="P-loop_NTPase"/>
</dbReference>
<sequence>ITALPSSKIDGLWDHLFFETYLKKNLLNHCKIGFYLSSLKLNSKIIESSKLIILSGPPGSGKTSVCKAIAQKLSTRLTSLNHYEKGNIKTLYSQGGLLIELNCSKLFSRWYGESAKKVSNLFNDFEKMLQNNKQIFIVLLIDEIETIAGSRKDLISKNEASDGVRVVNTLLTHLDRLKKYDNILILTTSNLIDTIDPAILDRSDSIFHFNEPSAEAIYFILQNSINELIK</sequence>
<protein>
    <recommendedName>
        <fullName evidence="4">AAA+ ATPase domain-containing protein</fullName>
    </recommendedName>
</protein>
<dbReference type="InterPro" id="IPR003593">
    <property type="entry name" value="AAA+_ATPase"/>
</dbReference>
<dbReference type="GO" id="GO:0005694">
    <property type="term" value="C:chromosome"/>
    <property type="evidence" value="ECO:0007669"/>
    <property type="project" value="TreeGrafter"/>
</dbReference>
<dbReference type="PROSITE" id="PS00674">
    <property type="entry name" value="AAA"/>
    <property type="match status" value="1"/>
</dbReference>
<dbReference type="GO" id="GO:0007131">
    <property type="term" value="P:reciprocal meiotic recombination"/>
    <property type="evidence" value="ECO:0007669"/>
    <property type="project" value="TreeGrafter"/>
</dbReference>
<evidence type="ECO:0000259" key="4">
    <source>
        <dbReference type="SMART" id="SM00382"/>
    </source>
</evidence>
<dbReference type="PANTHER" id="PTHR45991:SF1">
    <property type="entry name" value="PACHYTENE CHECKPOINT PROTEIN 2 HOMOLOG"/>
    <property type="match status" value="1"/>
</dbReference>
<dbReference type="Proteomes" id="UP000094236">
    <property type="component" value="Unassembled WGS sequence"/>
</dbReference>
<dbReference type="GO" id="GO:0051598">
    <property type="term" value="P:meiotic recombination checkpoint signaling"/>
    <property type="evidence" value="ECO:0007669"/>
    <property type="project" value="TreeGrafter"/>
</dbReference>
<dbReference type="OrthoDB" id="5925at2759"/>
<dbReference type="Gene3D" id="3.40.50.300">
    <property type="entry name" value="P-loop containing nucleotide triphosphate hydrolases"/>
    <property type="match status" value="1"/>
</dbReference>
<keyword evidence="2 3" id="KW-0067">ATP-binding</keyword>
<dbReference type="AlphaFoldDB" id="A0A1E4TS23"/>
<name>A0A1E4TS23_PACTA</name>
<reference evidence="6" key="1">
    <citation type="submission" date="2016-05" db="EMBL/GenBank/DDBJ databases">
        <title>Comparative genomics of biotechnologically important yeasts.</title>
        <authorList>
            <consortium name="DOE Joint Genome Institute"/>
            <person name="Riley R."/>
            <person name="Haridas S."/>
            <person name="Wolfe K.H."/>
            <person name="Lopes M.R."/>
            <person name="Hittinger C.T."/>
            <person name="Goker M."/>
            <person name="Salamov A."/>
            <person name="Wisecaver J."/>
            <person name="Long T.M."/>
            <person name="Aerts A.L."/>
            <person name="Barry K."/>
            <person name="Choi C."/>
            <person name="Clum A."/>
            <person name="Coughlan A.Y."/>
            <person name="Deshpande S."/>
            <person name="Douglass A.P."/>
            <person name="Hanson S.J."/>
            <person name="Klenk H.-P."/>
            <person name="Labutti K."/>
            <person name="Lapidus A."/>
            <person name="Lindquist E."/>
            <person name="Lipzen A."/>
            <person name="Meier-Kolthoff J.P."/>
            <person name="Ohm R.A."/>
            <person name="Otillar R.P."/>
            <person name="Pangilinan J."/>
            <person name="Peng Y."/>
            <person name="Rokas A."/>
            <person name="Rosa C.A."/>
            <person name="Scheuner C."/>
            <person name="Sibirny A.A."/>
            <person name="Slot J.C."/>
            <person name="Stielow J.B."/>
            <person name="Sun H."/>
            <person name="Kurtzman C.P."/>
            <person name="Blackwell M."/>
            <person name="Grigoriev I.V."/>
            <person name="Jeffries T.W."/>
        </authorList>
    </citation>
    <scope>NUCLEOTIDE SEQUENCE [LARGE SCALE GENOMIC DNA]</scope>
    <source>
        <strain evidence="6">NRRL Y-2460</strain>
    </source>
</reference>
<proteinExistence type="inferred from homology"/>
<accession>A0A1E4TS23</accession>
<dbReference type="InterPro" id="IPR044539">
    <property type="entry name" value="Pch2-like"/>
</dbReference>
<comment type="similarity">
    <text evidence="3">Belongs to the AAA ATPase family.</text>
</comment>
<evidence type="ECO:0000313" key="6">
    <source>
        <dbReference type="Proteomes" id="UP000094236"/>
    </source>
</evidence>
<keyword evidence="1 3" id="KW-0547">Nucleotide-binding</keyword>
<dbReference type="GO" id="GO:0005634">
    <property type="term" value="C:nucleus"/>
    <property type="evidence" value="ECO:0007669"/>
    <property type="project" value="TreeGrafter"/>
</dbReference>
<dbReference type="SMART" id="SM00382">
    <property type="entry name" value="AAA"/>
    <property type="match status" value="1"/>
</dbReference>
<dbReference type="GO" id="GO:0005524">
    <property type="term" value="F:ATP binding"/>
    <property type="evidence" value="ECO:0007669"/>
    <property type="project" value="UniProtKB-KW"/>
</dbReference>
<dbReference type="STRING" id="669874.A0A1E4TS23"/>
<dbReference type="PRINTS" id="PR00830">
    <property type="entry name" value="ENDOLAPTASE"/>
</dbReference>
<gene>
    <name evidence="5" type="ORF">PACTADRAFT_29533</name>
</gene>
<feature type="non-terminal residue" evidence="5">
    <location>
        <position position="1"/>
    </location>
</feature>
<evidence type="ECO:0000256" key="3">
    <source>
        <dbReference type="RuleBase" id="RU003651"/>
    </source>
</evidence>
<dbReference type="SUPFAM" id="SSF52540">
    <property type="entry name" value="P-loop containing nucleoside triphosphate hydrolases"/>
    <property type="match status" value="1"/>
</dbReference>
<dbReference type="InterPro" id="IPR003960">
    <property type="entry name" value="ATPase_AAA_CS"/>
</dbReference>
<dbReference type="InterPro" id="IPR003959">
    <property type="entry name" value="ATPase_AAA_core"/>
</dbReference>
<feature type="domain" description="AAA+ ATPase" evidence="4">
    <location>
        <begin position="48"/>
        <end position="213"/>
    </location>
</feature>
<evidence type="ECO:0000313" key="5">
    <source>
        <dbReference type="EMBL" id="ODV94563.1"/>
    </source>
</evidence>
<evidence type="ECO:0000256" key="2">
    <source>
        <dbReference type="ARBA" id="ARBA00022840"/>
    </source>
</evidence>